<keyword evidence="6" id="KW-0809">Transit peptide</keyword>
<evidence type="ECO:0000256" key="7">
    <source>
        <dbReference type="ARBA" id="ARBA00047984"/>
    </source>
</evidence>
<dbReference type="InterPro" id="IPR027417">
    <property type="entry name" value="P-loop_NTPase"/>
</dbReference>
<evidence type="ECO:0000313" key="10">
    <source>
        <dbReference type="EMBL" id="RGX30520.1"/>
    </source>
</evidence>
<keyword evidence="4 10" id="KW-0347">Helicase</keyword>
<feature type="domain" description="Helicase C-terminal" evidence="9">
    <location>
        <begin position="325"/>
        <end position="490"/>
    </location>
</feature>
<gene>
    <name evidence="10" type="ORF">DWV29_08815</name>
</gene>
<comment type="catalytic activity">
    <reaction evidence="7">
        <text>ATP + H2O = ADP + phosphate + H(+)</text>
        <dbReference type="Rhea" id="RHEA:13065"/>
        <dbReference type="ChEBI" id="CHEBI:15377"/>
        <dbReference type="ChEBI" id="CHEBI:15378"/>
        <dbReference type="ChEBI" id="CHEBI:30616"/>
        <dbReference type="ChEBI" id="CHEBI:43474"/>
        <dbReference type="ChEBI" id="CHEBI:456216"/>
        <dbReference type="EC" id="3.6.4.13"/>
    </reaction>
</comment>
<evidence type="ECO:0000313" key="11">
    <source>
        <dbReference type="Proteomes" id="UP000283880"/>
    </source>
</evidence>
<feature type="compositionally biased region" description="Gly residues" evidence="8">
    <location>
        <begin position="663"/>
        <end position="678"/>
    </location>
</feature>
<name>A0A413FHP1_9FIRM</name>
<evidence type="ECO:0000256" key="5">
    <source>
        <dbReference type="ARBA" id="ARBA00022840"/>
    </source>
</evidence>
<proteinExistence type="predicted"/>
<dbReference type="OrthoDB" id="9807155at2"/>
<feature type="region of interest" description="Disordered" evidence="8">
    <location>
        <begin position="656"/>
        <end position="710"/>
    </location>
</feature>
<comment type="caution">
    <text evidence="10">The sequence shown here is derived from an EMBL/GenBank/DDBJ whole genome shotgun (WGS) entry which is preliminary data.</text>
</comment>
<dbReference type="SMART" id="SM00490">
    <property type="entry name" value="HELICc"/>
    <property type="match status" value="1"/>
</dbReference>
<dbReference type="InterPro" id="IPR001650">
    <property type="entry name" value="Helicase_C-like"/>
</dbReference>
<dbReference type="Gene3D" id="1.20.272.40">
    <property type="match status" value="1"/>
</dbReference>
<dbReference type="AlphaFoldDB" id="A0A413FHP1"/>
<keyword evidence="3" id="KW-0378">Hydrolase</keyword>
<dbReference type="PANTHER" id="PTHR12131">
    <property type="entry name" value="ATP-DEPENDENT RNA AND DNA HELICASE"/>
    <property type="match status" value="1"/>
</dbReference>
<evidence type="ECO:0000256" key="3">
    <source>
        <dbReference type="ARBA" id="ARBA00022801"/>
    </source>
</evidence>
<keyword evidence="5" id="KW-0067">ATP-binding</keyword>
<dbReference type="InterPro" id="IPR044774">
    <property type="entry name" value="Suv3_DEXQc"/>
</dbReference>
<dbReference type="Pfam" id="PF22527">
    <property type="entry name" value="DEXQc_Suv3"/>
    <property type="match status" value="1"/>
</dbReference>
<dbReference type="RefSeq" id="WP_007706159.1">
    <property type="nucleotide sequence ID" value="NZ_JAWRJJ010000478.1"/>
</dbReference>
<evidence type="ECO:0000256" key="8">
    <source>
        <dbReference type="SAM" id="MobiDB-lite"/>
    </source>
</evidence>
<dbReference type="GO" id="GO:0016787">
    <property type="term" value="F:hydrolase activity"/>
    <property type="evidence" value="ECO:0007669"/>
    <property type="project" value="UniProtKB-KW"/>
</dbReference>
<keyword evidence="2" id="KW-0547">Nucleotide-binding</keyword>
<evidence type="ECO:0000256" key="1">
    <source>
        <dbReference type="ARBA" id="ARBA00012552"/>
    </source>
</evidence>
<dbReference type="EC" id="3.6.4.13" evidence="1"/>
<dbReference type="Proteomes" id="UP000283880">
    <property type="component" value="Unassembled WGS sequence"/>
</dbReference>
<evidence type="ECO:0000256" key="2">
    <source>
        <dbReference type="ARBA" id="ARBA00022741"/>
    </source>
</evidence>
<dbReference type="Pfam" id="PF00271">
    <property type="entry name" value="Helicase_C"/>
    <property type="match status" value="1"/>
</dbReference>
<reference evidence="10 11" key="1">
    <citation type="submission" date="2018-08" db="EMBL/GenBank/DDBJ databases">
        <title>A genome reference for cultivated species of the human gut microbiota.</title>
        <authorList>
            <person name="Zou Y."/>
            <person name="Xue W."/>
            <person name="Luo G."/>
        </authorList>
    </citation>
    <scope>NUCLEOTIDE SEQUENCE [LARGE SCALE GENOMIC DNA]</scope>
    <source>
        <strain evidence="10 11">AF04-15</strain>
    </source>
</reference>
<evidence type="ECO:0000256" key="6">
    <source>
        <dbReference type="ARBA" id="ARBA00022946"/>
    </source>
</evidence>
<dbReference type="InterPro" id="IPR050699">
    <property type="entry name" value="RNA-DNA_Helicase"/>
</dbReference>
<dbReference type="PANTHER" id="PTHR12131:SF1">
    <property type="entry name" value="ATP-DEPENDENT RNA HELICASE SUPV3L1, MITOCHONDRIAL-RELATED"/>
    <property type="match status" value="1"/>
</dbReference>
<accession>A0A413FHP1</accession>
<sequence length="710" mass="80993">MDERNFTETHTDCAAYLGEYYRELFFGNVNKRYRAMTAADMKRRVSRLNQACLDAVEKANELNDIHAMLAKSCSYLMRRENNVKPGPQKEEWEDQYGKMLEFCDLLARKDLEFTPGLSMDALENVLRMQGIRRYLLSNSLERAYELFYVPKTIQKGIKEAIQQKPELEYPGAREMKRRFILHIGPTNSGKTHDALERLKQCAHGAYFGPLRLLALEVYDRLNTEGLACSMITGEETLEIPGALCQACTVEMLNDHEYFDIAVVDECQMIADPYRGHNWTRAILGLRAEEIHLCMAPEAEDIVVQMIRRCGDQFKIIRHKRNTRLTLQEEPYVLGRDLKKGDALIVFSKKSVLALAAHLENQGVHCSVIYGNLPPATRREQVRRFLAKETEVVVSTDAIGMGLNLPIRRIVFVETRKFDGVNKRTLNPEEIKQIAGRAGRYGLYDEGFVAAVDDVDVIADGLSRLPLPIMKAYVGFPEQLLSLPAQIDTLVKIWAGMDTPSIYVKMEVDELLALYQNFVDVHYDDMEEFPKPEIYKLITCAIDIDNKLVMDLWRDYCRDYREVEELEFPYSPGGDLYDLESYYKMLDLYFQFSRKVGLPIQAENLAKERHETEEEISRILKTECGSYTRKCSFCSKELSWDYPFSICERCFERGRSGRGRGHGGGRPGGSGNGRSGGGSDSRHSRSRRGNGYGQKRDNGGKTAKAKSAAIQ</sequence>
<evidence type="ECO:0000256" key="4">
    <source>
        <dbReference type="ARBA" id="ARBA00022806"/>
    </source>
</evidence>
<evidence type="ECO:0000259" key="9">
    <source>
        <dbReference type="PROSITE" id="PS51194"/>
    </source>
</evidence>
<dbReference type="SUPFAM" id="SSF52540">
    <property type="entry name" value="P-loop containing nucleoside triphosphate hydrolases"/>
    <property type="match status" value="1"/>
</dbReference>
<dbReference type="EMBL" id="QSBM01000005">
    <property type="protein sequence ID" value="RGX30520.1"/>
    <property type="molecule type" value="Genomic_DNA"/>
</dbReference>
<dbReference type="GO" id="GO:0005524">
    <property type="term" value="F:ATP binding"/>
    <property type="evidence" value="ECO:0007669"/>
    <property type="project" value="UniProtKB-KW"/>
</dbReference>
<dbReference type="CDD" id="cd17913">
    <property type="entry name" value="DEXQc_Suv3"/>
    <property type="match status" value="1"/>
</dbReference>
<protein>
    <recommendedName>
        <fullName evidence="1">RNA helicase</fullName>
        <ecNumber evidence="1">3.6.4.13</ecNumber>
    </recommendedName>
</protein>
<organism evidence="10 11">
    <name type="scientific">Enterocloster asparagiformis</name>
    <dbReference type="NCBI Taxonomy" id="333367"/>
    <lineage>
        <taxon>Bacteria</taxon>
        <taxon>Bacillati</taxon>
        <taxon>Bacillota</taxon>
        <taxon>Clostridia</taxon>
        <taxon>Lachnospirales</taxon>
        <taxon>Lachnospiraceae</taxon>
        <taxon>Enterocloster</taxon>
    </lineage>
</organism>
<dbReference type="Gene3D" id="3.40.50.300">
    <property type="entry name" value="P-loop containing nucleotide triphosphate hydrolases"/>
    <property type="match status" value="2"/>
</dbReference>
<dbReference type="PROSITE" id="PS51194">
    <property type="entry name" value="HELICASE_CTER"/>
    <property type="match status" value="1"/>
</dbReference>
<dbReference type="InterPro" id="IPR055206">
    <property type="entry name" value="DEXQc_SUV3"/>
</dbReference>
<dbReference type="GO" id="GO:0003724">
    <property type="term" value="F:RNA helicase activity"/>
    <property type="evidence" value="ECO:0007669"/>
    <property type="project" value="UniProtKB-EC"/>
</dbReference>